<dbReference type="AlphaFoldDB" id="A0A1G2HIQ2"/>
<accession>A0A1G2HIQ2</accession>
<dbReference type="Gene3D" id="3.40.50.150">
    <property type="entry name" value="Vaccinia Virus protein VP39"/>
    <property type="match status" value="1"/>
</dbReference>
<protein>
    <submittedName>
        <fullName evidence="3">Uncharacterized protein</fullName>
    </submittedName>
</protein>
<dbReference type="GO" id="GO:0071770">
    <property type="term" value="P:DIM/DIP cell wall layer assembly"/>
    <property type="evidence" value="ECO:0007669"/>
    <property type="project" value="TreeGrafter"/>
</dbReference>
<dbReference type="PANTHER" id="PTHR40048:SF1">
    <property type="entry name" value="RHAMNOSYL O-METHYLTRANSFERASE"/>
    <property type="match status" value="1"/>
</dbReference>
<evidence type="ECO:0000313" key="3">
    <source>
        <dbReference type="EMBL" id="OGZ62279.1"/>
    </source>
</evidence>
<dbReference type="Proteomes" id="UP000178509">
    <property type="component" value="Unassembled WGS sequence"/>
</dbReference>
<dbReference type="InterPro" id="IPR029063">
    <property type="entry name" value="SAM-dependent_MTases_sf"/>
</dbReference>
<keyword evidence="2" id="KW-0808">Transferase</keyword>
<keyword evidence="1" id="KW-0489">Methyltransferase</keyword>
<reference evidence="3 4" key="1">
    <citation type="journal article" date="2016" name="Nat. Commun.">
        <title>Thousands of microbial genomes shed light on interconnected biogeochemical processes in an aquifer system.</title>
        <authorList>
            <person name="Anantharaman K."/>
            <person name="Brown C.T."/>
            <person name="Hug L.A."/>
            <person name="Sharon I."/>
            <person name="Castelle C.J."/>
            <person name="Probst A.J."/>
            <person name="Thomas B.C."/>
            <person name="Singh A."/>
            <person name="Wilkins M.J."/>
            <person name="Karaoz U."/>
            <person name="Brodie E.L."/>
            <person name="Williams K.H."/>
            <person name="Hubbard S.S."/>
            <person name="Banfield J.F."/>
        </authorList>
    </citation>
    <scope>NUCLEOTIDE SEQUENCE [LARGE SCALE GENOMIC DNA]</scope>
</reference>
<gene>
    <name evidence="3" type="ORF">A3H51_02230</name>
</gene>
<evidence type="ECO:0000256" key="1">
    <source>
        <dbReference type="ARBA" id="ARBA00022603"/>
    </source>
</evidence>
<dbReference type="GO" id="GO:0008168">
    <property type="term" value="F:methyltransferase activity"/>
    <property type="evidence" value="ECO:0007669"/>
    <property type="project" value="UniProtKB-KW"/>
</dbReference>
<dbReference type="GO" id="GO:0032259">
    <property type="term" value="P:methylation"/>
    <property type="evidence" value="ECO:0007669"/>
    <property type="project" value="UniProtKB-KW"/>
</dbReference>
<dbReference type="Pfam" id="PF04989">
    <property type="entry name" value="RMNT_CmcI"/>
    <property type="match status" value="1"/>
</dbReference>
<dbReference type="InterPro" id="IPR007072">
    <property type="entry name" value="RNMT_CmcI"/>
</dbReference>
<dbReference type="PANTHER" id="PTHR40048">
    <property type="entry name" value="RHAMNOSYL O-METHYLTRANSFERASE"/>
    <property type="match status" value="1"/>
</dbReference>
<dbReference type="SUPFAM" id="SSF53335">
    <property type="entry name" value="S-adenosyl-L-methionine-dependent methyltransferases"/>
    <property type="match status" value="1"/>
</dbReference>
<evidence type="ECO:0000313" key="4">
    <source>
        <dbReference type="Proteomes" id="UP000178509"/>
    </source>
</evidence>
<comment type="caution">
    <text evidence="3">The sequence shown here is derived from an EMBL/GenBank/DDBJ whole genome shotgun (WGS) entry which is preliminary data.</text>
</comment>
<sequence>MTFDREQFESDKVNFIEKISADNTLKKLGVQLFEQSDKYNYPYLWSWLGMPIIQMPEDTIAFQEIIWKNQPDVIIETGIAWGGSTVFYASLLNLCGNNGRVIAIDVVLPQKNIDAIKSRDFKNCIHLFQGSSSDPALFNQIKNMIKPHEKVMIILDSNHTHEHVLAELELWSPLVSPGQFLVVSDTCVEDIETQHHRPRPWGKGNNPKTAVLAFLKNHNNFCKENIYNKRALTSTNYEGYLERLE</sequence>
<evidence type="ECO:0000256" key="2">
    <source>
        <dbReference type="ARBA" id="ARBA00022679"/>
    </source>
</evidence>
<dbReference type="GO" id="GO:0008610">
    <property type="term" value="P:lipid biosynthetic process"/>
    <property type="evidence" value="ECO:0007669"/>
    <property type="project" value="InterPro"/>
</dbReference>
<dbReference type="STRING" id="1802164.A3H51_02230"/>
<name>A0A1G2HIQ2_9BACT</name>
<organism evidence="3 4">
    <name type="scientific">Candidatus Spechtbacteria bacterium RIFCSPLOWO2_02_FULL_38_8</name>
    <dbReference type="NCBI Taxonomy" id="1802164"/>
    <lineage>
        <taxon>Bacteria</taxon>
        <taxon>Candidatus Spechtiibacteriota</taxon>
    </lineage>
</organism>
<proteinExistence type="predicted"/>
<dbReference type="GO" id="GO:0005886">
    <property type="term" value="C:plasma membrane"/>
    <property type="evidence" value="ECO:0007669"/>
    <property type="project" value="TreeGrafter"/>
</dbReference>
<dbReference type="EMBL" id="MHOJ01000023">
    <property type="protein sequence ID" value="OGZ62279.1"/>
    <property type="molecule type" value="Genomic_DNA"/>
</dbReference>